<comment type="caution">
    <text evidence="1">The sequence shown here is derived from an EMBL/GenBank/DDBJ whole genome shotgun (WGS) entry which is preliminary data.</text>
</comment>
<dbReference type="AlphaFoldDB" id="A0A4Z2G224"/>
<accession>A0A4Z2G224</accession>
<evidence type="ECO:0000313" key="1">
    <source>
        <dbReference type="EMBL" id="TNN47557.1"/>
    </source>
</evidence>
<keyword evidence="2" id="KW-1185">Reference proteome</keyword>
<organism evidence="1 2">
    <name type="scientific">Liparis tanakae</name>
    <name type="common">Tanaka's snailfish</name>
    <dbReference type="NCBI Taxonomy" id="230148"/>
    <lineage>
        <taxon>Eukaryota</taxon>
        <taxon>Metazoa</taxon>
        <taxon>Chordata</taxon>
        <taxon>Craniata</taxon>
        <taxon>Vertebrata</taxon>
        <taxon>Euteleostomi</taxon>
        <taxon>Actinopterygii</taxon>
        <taxon>Neopterygii</taxon>
        <taxon>Teleostei</taxon>
        <taxon>Neoteleostei</taxon>
        <taxon>Acanthomorphata</taxon>
        <taxon>Eupercaria</taxon>
        <taxon>Perciformes</taxon>
        <taxon>Cottioidei</taxon>
        <taxon>Cottales</taxon>
        <taxon>Liparidae</taxon>
        <taxon>Liparis</taxon>
    </lineage>
</organism>
<sequence>MKTSCKYPRMELDKRGGHICSMYPFRSPYNKDLSSLAKAFSSGKVQFQPVAKGCTGFFNNSMYVTVLLEWTQKHENRLGQNREISPKIKQVQKGAGQRVRGQNRKILRFCLPRLALPSIIRHPAATSHFSPRLCTAAAAGYICDCFLPGVHDGWRAQLPIMMPTDHRNLREPRADTMVSPLGLVSFFH</sequence>
<gene>
    <name evidence="1" type="ORF">EYF80_042239</name>
</gene>
<dbReference type="EMBL" id="SRLO01000737">
    <property type="protein sequence ID" value="TNN47557.1"/>
    <property type="molecule type" value="Genomic_DNA"/>
</dbReference>
<evidence type="ECO:0000313" key="2">
    <source>
        <dbReference type="Proteomes" id="UP000314294"/>
    </source>
</evidence>
<protein>
    <submittedName>
        <fullName evidence="1">Uncharacterized protein</fullName>
    </submittedName>
</protein>
<name>A0A4Z2G224_9TELE</name>
<proteinExistence type="predicted"/>
<reference evidence="1 2" key="1">
    <citation type="submission" date="2019-03" db="EMBL/GenBank/DDBJ databases">
        <title>First draft genome of Liparis tanakae, snailfish: a comprehensive survey of snailfish specific genes.</title>
        <authorList>
            <person name="Kim W."/>
            <person name="Song I."/>
            <person name="Jeong J.-H."/>
            <person name="Kim D."/>
            <person name="Kim S."/>
            <person name="Ryu S."/>
            <person name="Song J.Y."/>
            <person name="Lee S.K."/>
        </authorList>
    </citation>
    <scope>NUCLEOTIDE SEQUENCE [LARGE SCALE GENOMIC DNA]</scope>
    <source>
        <tissue evidence="1">Muscle</tissue>
    </source>
</reference>
<dbReference type="Proteomes" id="UP000314294">
    <property type="component" value="Unassembled WGS sequence"/>
</dbReference>